<protein>
    <submittedName>
        <fullName evidence="1">Uncharacterized protein</fullName>
    </submittedName>
</protein>
<gene>
    <name evidence="1" type="ORF">CICLE_v10010843mg</name>
</gene>
<accession>V4UH86</accession>
<name>V4UH86_CITCL</name>
<organism evidence="1 2">
    <name type="scientific">Citrus clementina</name>
    <name type="common">Clementine</name>
    <name type="synonym">Citrus deliciosa x Citrus sinensis</name>
    <dbReference type="NCBI Taxonomy" id="85681"/>
    <lineage>
        <taxon>Eukaryota</taxon>
        <taxon>Viridiplantae</taxon>
        <taxon>Streptophyta</taxon>
        <taxon>Embryophyta</taxon>
        <taxon>Tracheophyta</taxon>
        <taxon>Spermatophyta</taxon>
        <taxon>Magnoliopsida</taxon>
        <taxon>eudicotyledons</taxon>
        <taxon>Gunneridae</taxon>
        <taxon>Pentapetalae</taxon>
        <taxon>rosids</taxon>
        <taxon>malvids</taxon>
        <taxon>Sapindales</taxon>
        <taxon>Rutaceae</taxon>
        <taxon>Aurantioideae</taxon>
        <taxon>Citrus</taxon>
    </lineage>
</organism>
<dbReference type="AlphaFoldDB" id="V4UH86"/>
<dbReference type="InParanoid" id="V4UH86"/>
<reference evidence="1 2" key="1">
    <citation type="submission" date="2013-10" db="EMBL/GenBank/DDBJ databases">
        <authorList>
            <consortium name="International Citrus Genome Consortium"/>
            <person name="Jenkins J."/>
            <person name="Schmutz J."/>
            <person name="Prochnik S."/>
            <person name="Rokhsar D."/>
            <person name="Gmitter F."/>
            <person name="Ollitrault P."/>
            <person name="Machado M."/>
            <person name="Talon M."/>
            <person name="Wincker P."/>
            <person name="Jaillon O."/>
            <person name="Morgante M."/>
        </authorList>
    </citation>
    <scope>NUCLEOTIDE SEQUENCE</scope>
    <source>
        <strain evidence="2">cv. Clemenules</strain>
    </source>
</reference>
<evidence type="ECO:0000313" key="2">
    <source>
        <dbReference type="Proteomes" id="UP000030687"/>
    </source>
</evidence>
<dbReference type="EMBL" id="KI535697">
    <property type="protein sequence ID" value="ESR65487.1"/>
    <property type="molecule type" value="Genomic_DNA"/>
</dbReference>
<dbReference type="KEGG" id="cic:CICLE_v10010843mg"/>
<dbReference type="Gramene" id="ESR65487">
    <property type="protein sequence ID" value="ESR65487"/>
    <property type="gene ID" value="CICLE_v10010843mg"/>
</dbReference>
<keyword evidence="2" id="KW-1185">Reference proteome</keyword>
<proteinExistence type="predicted"/>
<dbReference type="Proteomes" id="UP000030687">
    <property type="component" value="Unassembled WGS sequence"/>
</dbReference>
<sequence>MNKMQLYVPKWAARIDKKGYTLLHHVADMKHYKQGIRTWSCSPISGGVTVVRGKPFDNIEFCPPSTFNLFIVFI</sequence>
<evidence type="ECO:0000313" key="1">
    <source>
        <dbReference type="EMBL" id="ESR65487.1"/>
    </source>
</evidence>